<dbReference type="GO" id="GO:0046872">
    <property type="term" value="F:metal ion binding"/>
    <property type="evidence" value="ECO:0007669"/>
    <property type="project" value="UniProtKB-KW"/>
</dbReference>
<keyword evidence="1" id="KW-0813">Transport</keyword>
<keyword evidence="4" id="KW-0186">Copper</keyword>
<dbReference type="PANTHER" id="PTHR46365:SF1">
    <property type="entry name" value="COPPER TRANSPORT PROTEIN ATOX1"/>
    <property type="match status" value="1"/>
</dbReference>
<evidence type="ECO:0000256" key="2">
    <source>
        <dbReference type="ARBA" id="ARBA00022723"/>
    </source>
</evidence>
<dbReference type="InterPro" id="IPR036163">
    <property type="entry name" value="HMA_dom_sf"/>
</dbReference>
<keyword evidence="5" id="KW-0406">Ion transport</keyword>
<keyword evidence="6" id="KW-0143">Chaperone</keyword>
<evidence type="ECO:0000256" key="7">
    <source>
        <dbReference type="ARBA" id="ARBA00038171"/>
    </source>
</evidence>
<protein>
    <recommendedName>
        <fullName evidence="8">HMA domain-containing protein</fullName>
    </recommendedName>
</protein>
<dbReference type="GO" id="GO:0005829">
    <property type="term" value="C:cytosol"/>
    <property type="evidence" value="ECO:0007669"/>
    <property type="project" value="TreeGrafter"/>
</dbReference>
<comment type="caution">
    <text evidence="9">The sequence shown here is derived from an EMBL/GenBank/DDBJ whole genome shotgun (WGS) entry which is preliminary data.</text>
</comment>
<sequence length="155" mass="16396">MAFILRSVATTTATVVAASAILNAIAFSYPLLLPPTNLEPQSLNFSRPSPRGLGLSRSFASSPMTTVPASDSNLSQEDGVMPQLLTEFMVDMKCEGCVNAVKSKLETIEGIEKVDMDLANQVVRILGSSPGKTMSLALEQTGRKARLIGQGVPQG</sequence>
<evidence type="ECO:0000313" key="9">
    <source>
        <dbReference type="EMBL" id="KAF2588586.1"/>
    </source>
</evidence>
<evidence type="ECO:0000256" key="1">
    <source>
        <dbReference type="ARBA" id="ARBA00022448"/>
    </source>
</evidence>
<reference evidence="9" key="1">
    <citation type="submission" date="2019-12" db="EMBL/GenBank/DDBJ databases">
        <title>Genome sequencing and annotation of Brassica cretica.</title>
        <authorList>
            <person name="Studholme D.J."/>
            <person name="Sarris P.F."/>
        </authorList>
    </citation>
    <scope>NUCLEOTIDE SEQUENCE</scope>
    <source>
        <strain evidence="9">PFS-102/07</strain>
        <tissue evidence="9">Leaf</tissue>
    </source>
</reference>
<dbReference type="CDD" id="cd00371">
    <property type="entry name" value="HMA"/>
    <property type="match status" value="1"/>
</dbReference>
<keyword evidence="2" id="KW-0479">Metal-binding</keyword>
<evidence type="ECO:0000256" key="5">
    <source>
        <dbReference type="ARBA" id="ARBA00023065"/>
    </source>
</evidence>
<evidence type="ECO:0000256" key="6">
    <source>
        <dbReference type="ARBA" id="ARBA00023186"/>
    </source>
</evidence>
<comment type="similarity">
    <text evidence="7">Belongs to the ATX1 family.</text>
</comment>
<evidence type="ECO:0000259" key="8">
    <source>
        <dbReference type="PROSITE" id="PS50846"/>
    </source>
</evidence>
<organism evidence="9">
    <name type="scientific">Brassica cretica</name>
    <name type="common">Mustard</name>
    <dbReference type="NCBI Taxonomy" id="69181"/>
    <lineage>
        <taxon>Eukaryota</taxon>
        <taxon>Viridiplantae</taxon>
        <taxon>Streptophyta</taxon>
        <taxon>Embryophyta</taxon>
        <taxon>Tracheophyta</taxon>
        <taxon>Spermatophyta</taxon>
        <taxon>Magnoliopsida</taxon>
        <taxon>eudicotyledons</taxon>
        <taxon>Gunneridae</taxon>
        <taxon>Pentapetalae</taxon>
        <taxon>rosids</taxon>
        <taxon>malvids</taxon>
        <taxon>Brassicales</taxon>
        <taxon>Brassicaceae</taxon>
        <taxon>Brassiceae</taxon>
        <taxon>Brassica</taxon>
    </lineage>
</organism>
<dbReference type="GO" id="GO:0016531">
    <property type="term" value="F:copper chaperone activity"/>
    <property type="evidence" value="ECO:0007669"/>
    <property type="project" value="TreeGrafter"/>
</dbReference>
<evidence type="ECO:0000256" key="3">
    <source>
        <dbReference type="ARBA" id="ARBA00022796"/>
    </source>
</evidence>
<accession>A0A8S9K5H5</accession>
<dbReference type="Gene3D" id="3.30.70.100">
    <property type="match status" value="1"/>
</dbReference>
<keyword evidence="3" id="KW-0187">Copper transport</keyword>
<evidence type="ECO:0000256" key="4">
    <source>
        <dbReference type="ARBA" id="ARBA00023008"/>
    </source>
</evidence>
<dbReference type="Pfam" id="PF00403">
    <property type="entry name" value="HMA"/>
    <property type="match status" value="1"/>
</dbReference>
<dbReference type="SUPFAM" id="SSF55008">
    <property type="entry name" value="HMA, heavy metal-associated domain"/>
    <property type="match status" value="1"/>
</dbReference>
<dbReference type="AlphaFoldDB" id="A0A8S9K5H5"/>
<dbReference type="EMBL" id="QGKY02000190">
    <property type="protein sequence ID" value="KAF2588586.1"/>
    <property type="molecule type" value="Genomic_DNA"/>
</dbReference>
<dbReference type="FunFam" id="3.30.70.100:FF:000042">
    <property type="entry name" value="Copper chaperone for superoxide dismutase"/>
    <property type="match status" value="1"/>
</dbReference>
<dbReference type="InterPro" id="IPR051881">
    <property type="entry name" value="Copper_transport_ATOX1-like"/>
</dbReference>
<dbReference type="PROSITE" id="PS50846">
    <property type="entry name" value="HMA_2"/>
    <property type="match status" value="1"/>
</dbReference>
<dbReference type="InterPro" id="IPR006121">
    <property type="entry name" value="HMA_dom"/>
</dbReference>
<dbReference type="GO" id="GO:0006825">
    <property type="term" value="P:copper ion transport"/>
    <property type="evidence" value="ECO:0007669"/>
    <property type="project" value="UniProtKB-KW"/>
</dbReference>
<feature type="domain" description="HMA" evidence="8">
    <location>
        <begin position="83"/>
        <end position="146"/>
    </location>
</feature>
<name>A0A8S9K5H5_BRACR</name>
<dbReference type="PANTHER" id="PTHR46365">
    <property type="entry name" value="COPPER TRANSPORT PROTEIN ATOX1"/>
    <property type="match status" value="1"/>
</dbReference>
<proteinExistence type="inferred from homology"/>
<gene>
    <name evidence="9" type="ORF">F2Q70_00041800</name>
</gene>